<reference evidence="6 7" key="1">
    <citation type="submission" date="2016-03" db="EMBL/GenBank/DDBJ databases">
        <title>Speciation and ecological success in dimly lit waters: horizontal gene transfer in a green sulfur bacteria bloom unveiled by metagenomic assembly.</title>
        <authorList>
            <person name="Llorens-Mares T."/>
            <person name="Liu Z."/>
            <person name="Allen L.Z."/>
            <person name="Rusch D.B."/>
            <person name="Craig M.T."/>
            <person name="Dupont C.L."/>
            <person name="Bryant D.A."/>
            <person name="Casamayor E.O."/>
        </authorList>
    </citation>
    <scope>NUCLEOTIDE SEQUENCE [LARGE SCALE GENOMIC DNA]</scope>
    <source>
        <strain evidence="6">CIII</strain>
    </source>
</reference>
<feature type="domain" description="4Fe-4S ferredoxin-type" evidence="5">
    <location>
        <begin position="4"/>
        <end position="33"/>
    </location>
</feature>
<organism evidence="6 7">
    <name type="scientific">Pelodictyon luteolum</name>
    <dbReference type="NCBI Taxonomy" id="1100"/>
    <lineage>
        <taxon>Bacteria</taxon>
        <taxon>Pseudomonadati</taxon>
        <taxon>Chlorobiota</taxon>
        <taxon>Chlorobiia</taxon>
        <taxon>Chlorobiales</taxon>
        <taxon>Chlorobiaceae</taxon>
        <taxon>Chlorobium/Pelodictyon group</taxon>
        <taxon>Pelodictyon</taxon>
    </lineage>
</organism>
<evidence type="ECO:0000256" key="3">
    <source>
        <dbReference type="ARBA" id="ARBA00023004"/>
    </source>
</evidence>
<keyword evidence="4" id="KW-0411">Iron-sulfur</keyword>
<dbReference type="CDD" id="cd10551">
    <property type="entry name" value="PsrB"/>
    <property type="match status" value="1"/>
</dbReference>
<dbReference type="AlphaFoldDB" id="A0A165M5M5"/>
<dbReference type="GO" id="GO:0051539">
    <property type="term" value="F:4 iron, 4 sulfur cluster binding"/>
    <property type="evidence" value="ECO:0007669"/>
    <property type="project" value="UniProtKB-KW"/>
</dbReference>
<dbReference type="Gene3D" id="3.30.70.20">
    <property type="match status" value="2"/>
</dbReference>
<dbReference type="Proteomes" id="UP000076481">
    <property type="component" value="Unassembled WGS sequence"/>
</dbReference>
<keyword evidence="1" id="KW-0004">4Fe-4S</keyword>
<dbReference type="GO" id="GO:0046872">
    <property type="term" value="F:metal ion binding"/>
    <property type="evidence" value="ECO:0007669"/>
    <property type="project" value="UniProtKB-KW"/>
</dbReference>
<feature type="domain" description="4Fe-4S ferredoxin-type" evidence="5">
    <location>
        <begin position="51"/>
        <end position="82"/>
    </location>
</feature>
<sequence length="199" mass="22227">MARYGMVMDMRTCVGCQACMAACTAENQTPFWNGKFRTHVEDKAQGTFPDVRRVLLPRLCMHCENTPCLSACPTGATFMTEDGIVKVNYDRCIGCYACCIACPYDARYAYDREDVKKEEELYGKFTSHQQPHVDKCTFCDHRVSEGREPACVSTCPTNTRIFGDLDDPNSEVHKLATSGKAQALNQSLGTSPKVYYIPS</sequence>
<dbReference type="SUPFAM" id="SSF54862">
    <property type="entry name" value="4Fe-4S ferredoxins"/>
    <property type="match status" value="1"/>
</dbReference>
<accession>A0A165M5M5</accession>
<dbReference type="EMBL" id="LVWG01000017">
    <property type="protein sequence ID" value="KZK74840.1"/>
    <property type="molecule type" value="Genomic_DNA"/>
</dbReference>
<dbReference type="PANTHER" id="PTHR43177:SF3">
    <property type="entry name" value="PROTEIN NRFC HOMOLOG"/>
    <property type="match status" value="1"/>
</dbReference>
<keyword evidence="3" id="KW-0408">Iron</keyword>
<dbReference type="PROSITE" id="PS51379">
    <property type="entry name" value="4FE4S_FER_2"/>
    <property type="match status" value="3"/>
</dbReference>
<gene>
    <name evidence="6" type="ORF">A3K90_09800</name>
</gene>
<dbReference type="Pfam" id="PF13247">
    <property type="entry name" value="Fer4_11"/>
    <property type="match status" value="2"/>
</dbReference>
<evidence type="ECO:0000313" key="7">
    <source>
        <dbReference type="Proteomes" id="UP000076481"/>
    </source>
</evidence>
<evidence type="ECO:0000256" key="4">
    <source>
        <dbReference type="ARBA" id="ARBA00023014"/>
    </source>
</evidence>
<dbReference type="PANTHER" id="PTHR43177">
    <property type="entry name" value="PROTEIN NRFC"/>
    <property type="match status" value="1"/>
</dbReference>
<evidence type="ECO:0000259" key="5">
    <source>
        <dbReference type="PROSITE" id="PS51379"/>
    </source>
</evidence>
<dbReference type="RefSeq" id="WP_303680989.1">
    <property type="nucleotide sequence ID" value="NZ_LVWG01000017.1"/>
</dbReference>
<dbReference type="InterPro" id="IPR050954">
    <property type="entry name" value="ET_IronSulfur_Cluster-Binding"/>
</dbReference>
<evidence type="ECO:0000256" key="1">
    <source>
        <dbReference type="ARBA" id="ARBA00022485"/>
    </source>
</evidence>
<feature type="domain" description="4Fe-4S ferredoxin-type" evidence="5">
    <location>
        <begin position="83"/>
        <end position="112"/>
    </location>
</feature>
<evidence type="ECO:0000313" key="6">
    <source>
        <dbReference type="EMBL" id="KZK74840.1"/>
    </source>
</evidence>
<evidence type="ECO:0000256" key="2">
    <source>
        <dbReference type="ARBA" id="ARBA00022723"/>
    </source>
</evidence>
<dbReference type="InterPro" id="IPR017896">
    <property type="entry name" value="4Fe4S_Fe-S-bd"/>
</dbReference>
<keyword evidence="2" id="KW-0479">Metal-binding</keyword>
<proteinExistence type="predicted"/>
<name>A0A165M5M5_PELLU</name>
<protein>
    <submittedName>
        <fullName evidence="6">4Fe-4S ferredoxin</fullName>
    </submittedName>
</protein>
<comment type="caution">
    <text evidence="6">The sequence shown here is derived from an EMBL/GenBank/DDBJ whole genome shotgun (WGS) entry which is preliminary data.</text>
</comment>